<dbReference type="PANTHER" id="PTHR30289:SF1">
    <property type="entry name" value="PEBP (PHOSPHATIDYLETHANOLAMINE-BINDING PROTEIN) FAMILY PROTEIN"/>
    <property type="match status" value="1"/>
</dbReference>
<evidence type="ECO:0000313" key="1">
    <source>
        <dbReference type="EMBL" id="HFT92478.1"/>
    </source>
</evidence>
<dbReference type="InterPro" id="IPR008914">
    <property type="entry name" value="PEBP"/>
</dbReference>
<dbReference type="CDD" id="cd00865">
    <property type="entry name" value="PEBP_bact_arch"/>
    <property type="match status" value="1"/>
</dbReference>
<reference evidence="1" key="1">
    <citation type="journal article" date="2020" name="mSystems">
        <title>Genome- and Community-Level Interaction Insights into Carbon Utilization and Element Cycling Functions of Hydrothermarchaeota in Hydrothermal Sediment.</title>
        <authorList>
            <person name="Zhou Z."/>
            <person name="Liu Y."/>
            <person name="Xu W."/>
            <person name="Pan J."/>
            <person name="Luo Z.H."/>
            <person name="Li M."/>
        </authorList>
    </citation>
    <scope>NUCLEOTIDE SEQUENCE [LARGE SCALE GENOMIC DNA]</scope>
    <source>
        <strain evidence="1">SpSt-902</strain>
    </source>
</reference>
<sequence>MTGGRVMRFAIILSLALVGAWIQPAFSVQDITVQSRDIRNGQTIANQYVFSGFGCSGKNVSPEVHWGHVPPGTKSLALTVYDPDAPTGSGWWHWVVYNLPPTLRELPEGAGSKDGKGLPPGAAQAVTDFGFAGYGGPCPPPGDPPHHYIFSVYALKAPRLMLPPHPSPALVGYFIHMNMIGKGHFTGRYGRPSER</sequence>
<dbReference type="Pfam" id="PF01161">
    <property type="entry name" value="PBP"/>
    <property type="match status" value="1"/>
</dbReference>
<proteinExistence type="predicted"/>
<organism evidence="1">
    <name type="scientific">Leptospirillum ferriphilum</name>
    <dbReference type="NCBI Taxonomy" id="178606"/>
    <lineage>
        <taxon>Bacteria</taxon>
        <taxon>Pseudomonadati</taxon>
        <taxon>Nitrospirota</taxon>
        <taxon>Nitrospiria</taxon>
        <taxon>Nitrospirales</taxon>
        <taxon>Nitrospiraceae</taxon>
        <taxon>Leptospirillum</taxon>
    </lineage>
</organism>
<dbReference type="SUPFAM" id="SSF49777">
    <property type="entry name" value="PEBP-like"/>
    <property type="match status" value="1"/>
</dbReference>
<gene>
    <name evidence="1" type="ORF">ENX03_00780</name>
</gene>
<comment type="caution">
    <text evidence="1">The sequence shown here is derived from an EMBL/GenBank/DDBJ whole genome shotgun (WGS) entry which is preliminary data.</text>
</comment>
<dbReference type="NCBIfam" id="TIGR00481">
    <property type="entry name" value="YbhB/YbcL family Raf kinase inhibitor-like protein"/>
    <property type="match status" value="1"/>
</dbReference>
<dbReference type="PANTHER" id="PTHR30289">
    <property type="entry name" value="UNCHARACTERIZED PROTEIN YBCL-RELATED"/>
    <property type="match status" value="1"/>
</dbReference>
<dbReference type="Gene3D" id="3.90.280.10">
    <property type="entry name" value="PEBP-like"/>
    <property type="match status" value="1"/>
</dbReference>
<protein>
    <submittedName>
        <fullName evidence="1">YbhB/YbcL family Raf kinase inhibitor-like protein</fullName>
    </submittedName>
</protein>
<dbReference type="EMBL" id="DTMM01000013">
    <property type="protein sequence ID" value="HFT92478.1"/>
    <property type="molecule type" value="Genomic_DNA"/>
</dbReference>
<name>A0A7C3LW60_9BACT</name>
<dbReference type="InterPro" id="IPR005247">
    <property type="entry name" value="YbhB_YbcL/LppC-like"/>
</dbReference>
<dbReference type="AlphaFoldDB" id="A0A7C3LW60"/>
<dbReference type="InterPro" id="IPR036610">
    <property type="entry name" value="PEBP-like_sf"/>
</dbReference>
<accession>A0A7C3LW60</accession>